<name>A0A0G0Z5Y3_9BACT</name>
<gene>
    <name evidence="1" type="ORF">UV05_C0012G0013</name>
</gene>
<organism evidence="1 2">
    <name type="scientific">candidate division CPR1 bacterium GW2011_GWA2_42_17</name>
    <dbReference type="NCBI Taxonomy" id="1618341"/>
    <lineage>
        <taxon>Bacteria</taxon>
        <taxon>candidate division CPR1</taxon>
    </lineage>
</organism>
<dbReference type="EMBL" id="LCCZ01000012">
    <property type="protein sequence ID" value="KKS44084.1"/>
    <property type="molecule type" value="Genomic_DNA"/>
</dbReference>
<evidence type="ECO:0000313" key="2">
    <source>
        <dbReference type="Proteomes" id="UP000034875"/>
    </source>
</evidence>
<sequence>MRSPDTGKQIGDFVVTPRYTGNGRYEDYIEILNLLGSEINPEITDSIPLASGRNFRPPMYLEAARFIRTLEEVTKRSWRKFDRVEKITNEPRGQINWNKYIQKEYKAENKLRFPVGKNILSEFHDEYSQIRYVFDLCKVELLSANTPLRIRLNIRNKLDYLDEKLYEHFPLQTNLVQVRFSDSPTVKSCKLQANRILDFNLVDSTAWRVDFADVFEKFVQHVFKEVAKESGGRLLANYKFDGYFFRQYAWELNHLEPDAILQKGKATVFIDAKYKSHLYNKYGASEILKEEHRRDLHQLLAYTSFSKTETKFGLLCYPSQEIELREIQYRNSINQTLSKIKIFGLPLNKGSIGEAKRLLLNELMLIEEQSNNESDQILQAVPKV</sequence>
<accession>A0A0G0Z5Y3</accession>
<comment type="caution">
    <text evidence="1">The sequence shown here is derived from an EMBL/GenBank/DDBJ whole genome shotgun (WGS) entry which is preliminary data.</text>
</comment>
<evidence type="ECO:0000313" key="1">
    <source>
        <dbReference type="EMBL" id="KKS44084.1"/>
    </source>
</evidence>
<proteinExistence type="predicted"/>
<reference evidence="1 2" key="1">
    <citation type="journal article" date="2015" name="Nature">
        <title>rRNA introns, odd ribosomes, and small enigmatic genomes across a large radiation of phyla.</title>
        <authorList>
            <person name="Brown C.T."/>
            <person name="Hug L.A."/>
            <person name="Thomas B.C."/>
            <person name="Sharon I."/>
            <person name="Castelle C.J."/>
            <person name="Singh A."/>
            <person name="Wilkins M.J."/>
            <person name="Williams K.H."/>
            <person name="Banfield J.F."/>
        </authorList>
    </citation>
    <scope>NUCLEOTIDE SEQUENCE [LARGE SCALE GENOMIC DNA]</scope>
</reference>
<dbReference type="PANTHER" id="PTHR38733">
    <property type="entry name" value="PROTEIN MCRC"/>
    <property type="match status" value="1"/>
</dbReference>
<dbReference type="PANTHER" id="PTHR38733:SF1">
    <property type="entry name" value="TYPE IV METHYL-DIRECTED RESTRICTION ENZYME ECOKMCRBC"/>
    <property type="match status" value="1"/>
</dbReference>
<dbReference type="PATRIC" id="fig|1618341.3.peg.272"/>
<dbReference type="Pfam" id="PF10117">
    <property type="entry name" value="McrBC"/>
    <property type="match status" value="1"/>
</dbReference>
<dbReference type="InterPro" id="IPR019292">
    <property type="entry name" value="McrC"/>
</dbReference>
<dbReference type="AlphaFoldDB" id="A0A0G0Z5Y3"/>
<dbReference type="Proteomes" id="UP000034875">
    <property type="component" value="Unassembled WGS sequence"/>
</dbReference>
<protein>
    <submittedName>
        <fullName evidence="1">Uncharacterized protein</fullName>
    </submittedName>
</protein>